<dbReference type="SUPFAM" id="SSF50952">
    <property type="entry name" value="Soluble quinoprotein glucose dehydrogenase"/>
    <property type="match status" value="1"/>
</dbReference>
<feature type="domain" description="Glucose/Sorbosone dehydrogenase" evidence="2">
    <location>
        <begin position="197"/>
        <end position="431"/>
    </location>
</feature>
<evidence type="ECO:0000313" key="3">
    <source>
        <dbReference type="EMBL" id="TWB92215.1"/>
    </source>
</evidence>
<evidence type="ECO:0000256" key="1">
    <source>
        <dbReference type="SAM" id="MobiDB-lite"/>
    </source>
</evidence>
<evidence type="ECO:0000313" key="4">
    <source>
        <dbReference type="Proteomes" id="UP000321304"/>
    </source>
</evidence>
<proteinExistence type="predicted"/>
<gene>
    <name evidence="3" type="ORF">FBZ93_112285</name>
</gene>
<dbReference type="AlphaFoldDB" id="A0A560LA68"/>
<keyword evidence="4" id="KW-1185">Reference proteome</keyword>
<protein>
    <submittedName>
        <fullName evidence="3">Glucose/arabinose dehydrogenase</fullName>
    </submittedName>
</protein>
<reference evidence="3 4" key="1">
    <citation type="submission" date="2019-06" db="EMBL/GenBank/DDBJ databases">
        <title>Genomic Encyclopedia of Type Strains, Phase IV (KMG-V): Genome sequencing to study the core and pangenomes of soil and plant-associated prokaryotes.</title>
        <authorList>
            <person name="Whitman W."/>
        </authorList>
    </citation>
    <scope>NUCLEOTIDE SEQUENCE [LARGE SCALE GENOMIC DNA]</scope>
    <source>
        <strain evidence="3 4">BR 10355</strain>
    </source>
</reference>
<name>A0A560LA68_9BRAD</name>
<dbReference type="Gene3D" id="2.120.10.30">
    <property type="entry name" value="TolB, C-terminal domain"/>
    <property type="match status" value="1"/>
</dbReference>
<accession>A0A560LA68</accession>
<feature type="region of interest" description="Disordered" evidence="1">
    <location>
        <begin position="57"/>
        <end position="76"/>
    </location>
</feature>
<dbReference type="EMBL" id="VITY01000012">
    <property type="protein sequence ID" value="TWB92215.1"/>
    <property type="molecule type" value="Genomic_DNA"/>
</dbReference>
<sequence>MAPVDINGAMNKGFHPGEIIMKKHSFAPRSLLLAGAMLGAFTLSAAAQQPAAAPAAGAAPAAQPLPPGSPLIGRPDNEAAAKLAPVAPPPLPSAPDKLPLAKLKVPAGFNVEVYAAGMANARSLALGDKGTVFVGSRLVDKVYAIVNKDGKRSVKVIASGLYRPNGVAFKDGTLYIAELSKVSKIDKIEDNLDNPPKPTVIYDKLPKDEAHGWKFIAIGPDNKLYVPVGQPGNNVLHDADHGQIRRMNLDGSGAEVYALGVRNSVGFDWNPETKQMYFTDNGRDWLSETVPEDELNRVTKAGEDFGAPFCYQGNIIDQELGWGKNCKDYTAPVGLMGPHTASLGMRFYTGSQFPKTYKNVIFVARHGSWNKSQKQGGDVVVVRLNKDGTVKSIEPFMTGFLEDNKYVGRPVDVMLLKDGSLLVSDDWNGAVYRVSYGKPKVANQ</sequence>
<dbReference type="Proteomes" id="UP000321304">
    <property type="component" value="Unassembled WGS sequence"/>
</dbReference>
<evidence type="ECO:0000259" key="2">
    <source>
        <dbReference type="Pfam" id="PF07995"/>
    </source>
</evidence>
<dbReference type="InterPro" id="IPR011042">
    <property type="entry name" value="6-blade_b-propeller_TolB-like"/>
</dbReference>
<dbReference type="InterPro" id="IPR011041">
    <property type="entry name" value="Quinoprot_gluc/sorb_DH_b-prop"/>
</dbReference>
<dbReference type="PANTHER" id="PTHR33546:SF1">
    <property type="entry name" value="LARGE, MULTIFUNCTIONAL SECRETED PROTEIN"/>
    <property type="match status" value="1"/>
</dbReference>
<dbReference type="STRING" id="1755647.AS156_25900"/>
<dbReference type="PANTHER" id="PTHR33546">
    <property type="entry name" value="LARGE, MULTIFUNCTIONAL SECRETED PROTEIN-RELATED"/>
    <property type="match status" value="1"/>
</dbReference>
<dbReference type="InterPro" id="IPR012938">
    <property type="entry name" value="Glc/Sorbosone_DH"/>
</dbReference>
<dbReference type="Pfam" id="PF07995">
    <property type="entry name" value="GSDH"/>
    <property type="match status" value="1"/>
</dbReference>
<organism evidence="3 4">
    <name type="scientific">Bradyrhizobium macuxiense</name>
    <dbReference type="NCBI Taxonomy" id="1755647"/>
    <lineage>
        <taxon>Bacteria</taxon>
        <taxon>Pseudomonadati</taxon>
        <taxon>Pseudomonadota</taxon>
        <taxon>Alphaproteobacteria</taxon>
        <taxon>Hyphomicrobiales</taxon>
        <taxon>Nitrobacteraceae</taxon>
        <taxon>Bradyrhizobium</taxon>
    </lineage>
</organism>
<comment type="caution">
    <text evidence="3">The sequence shown here is derived from an EMBL/GenBank/DDBJ whole genome shotgun (WGS) entry which is preliminary data.</text>
</comment>